<organism evidence="2 3">
    <name type="scientific">Sediminispirochaeta smaragdinae (strain DSM 11293 / JCM 15392 / SEBR 4228)</name>
    <name type="common">Spirochaeta smaragdinae</name>
    <dbReference type="NCBI Taxonomy" id="573413"/>
    <lineage>
        <taxon>Bacteria</taxon>
        <taxon>Pseudomonadati</taxon>
        <taxon>Spirochaetota</taxon>
        <taxon>Spirochaetia</taxon>
        <taxon>Spirochaetales</taxon>
        <taxon>Spirochaetaceae</taxon>
        <taxon>Sediminispirochaeta</taxon>
    </lineage>
</organism>
<proteinExistence type="predicted"/>
<dbReference type="HOGENOM" id="CLU_006550_0_0_12"/>
<dbReference type="STRING" id="573413.Spirs_3735"/>
<feature type="region of interest" description="Disordered" evidence="1">
    <location>
        <begin position="53"/>
        <end position="303"/>
    </location>
</feature>
<dbReference type="OrthoDB" id="349862at2"/>
<dbReference type="eggNOG" id="COG0457">
    <property type="taxonomic scope" value="Bacteria"/>
</dbReference>
<dbReference type="SMART" id="SM00028">
    <property type="entry name" value="TPR"/>
    <property type="match status" value="5"/>
</dbReference>
<dbReference type="AlphaFoldDB" id="E1R7W6"/>
<dbReference type="Gene3D" id="1.25.40.10">
    <property type="entry name" value="Tetratricopeptide repeat domain"/>
    <property type="match status" value="3"/>
</dbReference>
<dbReference type="NCBIfam" id="NF047372">
    <property type="entry name" value="FlcA_NTERM"/>
    <property type="match status" value="1"/>
</dbReference>
<dbReference type="Proteomes" id="UP000002318">
    <property type="component" value="Chromosome"/>
</dbReference>
<feature type="compositionally biased region" description="Acidic residues" evidence="1">
    <location>
        <begin position="189"/>
        <end position="264"/>
    </location>
</feature>
<dbReference type="InterPro" id="IPR011990">
    <property type="entry name" value="TPR-like_helical_dom_sf"/>
</dbReference>
<dbReference type="EMBL" id="CP002116">
    <property type="protein sequence ID" value="ADK82821.1"/>
    <property type="molecule type" value="Genomic_DNA"/>
</dbReference>
<feature type="compositionally biased region" description="Acidic residues" evidence="1">
    <location>
        <begin position="289"/>
        <end position="303"/>
    </location>
</feature>
<evidence type="ECO:0000256" key="1">
    <source>
        <dbReference type="SAM" id="MobiDB-lite"/>
    </source>
</evidence>
<dbReference type="SUPFAM" id="SSF48452">
    <property type="entry name" value="TPR-like"/>
    <property type="match status" value="1"/>
</dbReference>
<dbReference type="InterPro" id="IPR019734">
    <property type="entry name" value="TPR_rpt"/>
</dbReference>
<dbReference type="KEGG" id="ssm:Spirs_3735"/>
<gene>
    <name evidence="2" type="ordered locus">Spirs_3735</name>
</gene>
<dbReference type="SUPFAM" id="SSF81901">
    <property type="entry name" value="HCP-like"/>
    <property type="match status" value="1"/>
</dbReference>
<feature type="compositionally biased region" description="Acidic residues" evidence="1">
    <location>
        <begin position="272"/>
        <end position="282"/>
    </location>
</feature>
<name>E1R7W6_SEDSS</name>
<dbReference type="RefSeq" id="WP_013256280.1">
    <property type="nucleotide sequence ID" value="NC_014364.1"/>
</dbReference>
<dbReference type="InterPro" id="IPR058123">
    <property type="entry name" value="FlcA_N"/>
</dbReference>
<reference evidence="2 3" key="1">
    <citation type="journal article" date="2010" name="Stand. Genomic Sci.">
        <title>Complete genome sequence of Spirochaeta smaragdinae type strain (SEBR 4228).</title>
        <authorList>
            <person name="Mavromatis K."/>
            <person name="Yasawong M."/>
            <person name="Chertkov O."/>
            <person name="Lapidus A."/>
            <person name="Lucas S."/>
            <person name="Nolan M."/>
            <person name="Del Rio T.G."/>
            <person name="Tice H."/>
            <person name="Cheng J.F."/>
            <person name="Pitluck S."/>
            <person name="Liolios K."/>
            <person name="Ivanova N."/>
            <person name="Tapia R."/>
            <person name="Han C."/>
            <person name="Bruce D."/>
            <person name="Goodwin L."/>
            <person name="Pati A."/>
            <person name="Chen A."/>
            <person name="Palaniappan K."/>
            <person name="Land M."/>
            <person name="Hauser L."/>
            <person name="Chang Y.J."/>
            <person name="Jeffries C.D."/>
            <person name="Detter J.C."/>
            <person name="Rohde M."/>
            <person name="Brambilla E."/>
            <person name="Spring S."/>
            <person name="Goker M."/>
            <person name="Sikorski J."/>
            <person name="Woyke T."/>
            <person name="Bristow J."/>
            <person name="Eisen J.A."/>
            <person name="Markowitz V."/>
            <person name="Hugenholtz P."/>
            <person name="Klenk H.P."/>
            <person name="Kyrpides N.C."/>
        </authorList>
    </citation>
    <scope>NUCLEOTIDE SEQUENCE [LARGE SCALE GENOMIC DNA]</scope>
    <source>
        <strain evidence="3">DSM 11293 / JCM 15392 / SEBR 4228</strain>
    </source>
</reference>
<dbReference type="InterPro" id="IPR058109">
    <property type="entry name" value="FlcA_C"/>
</dbReference>
<protein>
    <submittedName>
        <fullName evidence="2">AAA ATPase containing von Willebrand factor type A (VWA) domain</fullName>
    </submittedName>
</protein>
<dbReference type="NCBIfam" id="NF047371">
    <property type="entry name" value="FlcA_CTERM"/>
    <property type="match status" value="1"/>
</dbReference>
<evidence type="ECO:0000313" key="3">
    <source>
        <dbReference type="Proteomes" id="UP000002318"/>
    </source>
</evidence>
<sequence length="998" mass="113904">MPEIQDIEQFKSNFLVVGSEPSILAGKGEKVRDVSAPESGLSEDLSLLLDEVDQELGIESGQEDDRTQTSEGPAEIPLDTEEAASEETPDLDDFLASFDEQAAGMDEDLFAEEVPEAGEAAAEGEEPEEEPAPWEPEEEKTESAEEHAEEQEPEELESPFETEELEELELPEMDEDLFAEEAPAAGEPAGEEEAAEEEPALWEPEEEETESAEEHAEEQEPEELESSFELEEPEELELPEMDEDLFAEETSESGEAAASEEEASPDAFSLPDFEEEGEEFELPDFGNVSDEEEAEELQEIEDEDFELDEFSLGDLGQDFDVLEETPETPGFDLGGPSAEAGEGEFFESAVQEISLEDKDFDHVKEHLGSLPLNLKLLIEEQIGEAELSGNELKQLLESLKSGRSPKDIANLVGKITGKRVKIPREYEKRTGTAFEEARDSFSYRFRRNVLPVIRTALLTAAAFALVIFLSYRFIYRPVKAYTLYQKGYKHLSVEEYPQSGSYFDQATDIWPMKGQFYRYAEGYRSAGQWPRAEAIYERLLSRYRLDKQGTLDYARMEYEDLANYPKATSILKTFLSDEEHIDDYDALLLSSDINLEWGKDDSSKLEDARFALAALMNNYGIQNEFLFRMLRYFIRTDNLQEVETLRRRFQAEPKLEVDAAAYAELGGYLLDKGRIDEVREVLFRAKEQEPRLPEAHYNLARFFDTVDDTVEEEKALINSIELMSALPILNGDRHFMFMDSYRRIGEIHFARSEFLEAESAYDKGIALYESARARGIMPVKQEAGILYSDRADIPYYVGGDLDLALDYLKKAKANRYAEPKVDYKIGYIHYRKEEYRKALLNFSSATEGFSSNDVLNFAIANTLYRRNNLQAAEGYYRSIVDHLNDRRQSLENFMPEERSSHRAVVENLIRADNNLAVTLYQMYKRTARGSFYTDSLRYLSSANELFENEHRDPESLVRTELKNLAFLNQQGMVYPNSDYDPQIYPEIPKDPESLFFAD</sequence>
<feature type="compositionally biased region" description="Acidic residues" evidence="1">
    <location>
        <begin position="147"/>
        <end position="179"/>
    </location>
</feature>
<evidence type="ECO:0000313" key="2">
    <source>
        <dbReference type="EMBL" id="ADK82821.1"/>
    </source>
</evidence>
<keyword evidence="3" id="KW-1185">Reference proteome</keyword>
<feature type="compositionally biased region" description="Acidic residues" evidence="1">
    <location>
        <begin position="105"/>
        <end position="140"/>
    </location>
</feature>
<accession>E1R7W6</accession>
<feature type="compositionally biased region" description="Acidic residues" evidence="1">
    <location>
        <begin position="78"/>
        <end position="93"/>
    </location>
</feature>